<dbReference type="GO" id="GO:0030170">
    <property type="term" value="F:pyridoxal phosphate binding"/>
    <property type="evidence" value="ECO:0007669"/>
    <property type="project" value="InterPro"/>
</dbReference>
<dbReference type="Gene3D" id="3.40.640.10">
    <property type="entry name" value="Type I PLP-dependent aspartate aminotransferase-like (Major domain)"/>
    <property type="match status" value="1"/>
</dbReference>
<evidence type="ECO:0000256" key="8">
    <source>
        <dbReference type="ARBA" id="ARBA00023167"/>
    </source>
</evidence>
<dbReference type="GO" id="GO:0019450">
    <property type="term" value="P:L-cysteine catabolic process to pyruvate"/>
    <property type="evidence" value="ECO:0007669"/>
    <property type="project" value="TreeGrafter"/>
</dbReference>
<dbReference type="FunFam" id="3.40.640.10:FF:000062">
    <property type="entry name" value="Cystathionine beta-lyase"/>
    <property type="match status" value="1"/>
</dbReference>
<keyword evidence="6" id="KW-0028">Amino-acid biosynthesis</keyword>
<dbReference type="PaxDb" id="1286170-RORB6_22185"/>
<comment type="pathway">
    <text evidence="10">Amino-acid biosynthesis; L-methionine biosynthesis via de novo pathway; L-homocysteine from L-cystathionine: step 1/1.</text>
</comment>
<dbReference type="PANTHER" id="PTHR43500:SF1">
    <property type="entry name" value="CYSTATHIONINE BETA-LYASE-RELATED"/>
    <property type="match status" value="1"/>
</dbReference>
<keyword evidence="9 15" id="KW-0456">Lyase</keyword>
<dbReference type="EMBL" id="NKYI01000030">
    <property type="protein sequence ID" value="PIK81831.1"/>
    <property type="molecule type" value="Genomic_DNA"/>
</dbReference>
<dbReference type="InterPro" id="IPR006233">
    <property type="entry name" value="Cys_b_lyase_bac"/>
</dbReference>
<dbReference type="GO" id="GO:0009086">
    <property type="term" value="P:methionine biosynthetic process"/>
    <property type="evidence" value="ECO:0007669"/>
    <property type="project" value="UniProtKB-KW"/>
</dbReference>
<dbReference type="InterPro" id="IPR015422">
    <property type="entry name" value="PyrdxlP-dep_Trfase_small"/>
</dbReference>
<evidence type="ECO:0000256" key="2">
    <source>
        <dbReference type="ARBA" id="ARBA00004496"/>
    </source>
</evidence>
<dbReference type="InterPro" id="IPR015424">
    <property type="entry name" value="PyrdxlP-dep_Trfase"/>
</dbReference>
<organism evidence="15 16">
    <name type="scientific">Raoultella ornithinolytica</name>
    <name type="common">Klebsiella ornithinolytica</name>
    <dbReference type="NCBI Taxonomy" id="54291"/>
    <lineage>
        <taxon>Bacteria</taxon>
        <taxon>Pseudomonadati</taxon>
        <taxon>Pseudomonadota</taxon>
        <taxon>Gammaproteobacteria</taxon>
        <taxon>Enterobacterales</taxon>
        <taxon>Enterobacteriaceae</taxon>
        <taxon>Klebsiella/Raoultella group</taxon>
        <taxon>Raoultella</taxon>
    </lineage>
</organism>
<dbReference type="InterPro" id="IPR054542">
    <property type="entry name" value="Cys_met_metab_PP"/>
</dbReference>
<comment type="caution">
    <text evidence="15">The sequence shown here is derived from an EMBL/GenBank/DDBJ whole genome shotgun (WGS) entry which is preliminary data.</text>
</comment>
<evidence type="ECO:0000256" key="14">
    <source>
        <dbReference type="RuleBase" id="RU362118"/>
    </source>
</evidence>
<dbReference type="EC" id="4.4.1.13" evidence="4"/>
<comment type="catalytic activity">
    <reaction evidence="11">
        <text>L,L-cystathionine + H2O = L-homocysteine + pyruvate + NH4(+)</text>
        <dbReference type="Rhea" id="RHEA:13965"/>
        <dbReference type="ChEBI" id="CHEBI:15361"/>
        <dbReference type="ChEBI" id="CHEBI:15377"/>
        <dbReference type="ChEBI" id="CHEBI:28938"/>
        <dbReference type="ChEBI" id="CHEBI:58161"/>
        <dbReference type="ChEBI" id="CHEBI:58199"/>
    </reaction>
</comment>
<reference evidence="15 16" key="1">
    <citation type="submission" date="2017-07" db="EMBL/GenBank/DDBJ databases">
        <title>Raoultella ornithinolytica strain HH3 draft genome.</title>
        <authorList>
            <person name="Duceppe M.-O."/>
            <person name="Huang H."/>
            <person name="Phipps-Todd B."/>
        </authorList>
    </citation>
    <scope>NUCLEOTIDE SEQUENCE [LARGE SCALE GENOMIC DNA]</scope>
    <source>
        <strain evidence="15 16">HH3</strain>
    </source>
</reference>
<dbReference type="NCBIfam" id="TIGR01324">
    <property type="entry name" value="cysta_beta_ly_B"/>
    <property type="match status" value="1"/>
</dbReference>
<evidence type="ECO:0000313" key="15">
    <source>
        <dbReference type="EMBL" id="PIK81831.1"/>
    </source>
</evidence>
<dbReference type="Pfam" id="PF01053">
    <property type="entry name" value="Cys_Met_Meta_PP"/>
    <property type="match status" value="1"/>
</dbReference>
<evidence type="ECO:0000256" key="5">
    <source>
        <dbReference type="ARBA" id="ARBA00022490"/>
    </source>
</evidence>
<sequence>MADKHLDTALVNAGRSKKYTQGSVNSVIQRASSLVFETVEAKKHATRNRAKGELFYGRRGTLTHFSLQEAMCELEGGAGCALFPCGAAAVANTILAFVEQGDHVLMTNTAYEPSQDFCTKILAKLGVTTSWFDPLIGADIARQIQPNTRVVFLESPGSITMEVHDVPAIVAAVRRVAPQAIIMIDNTWAAGVLFKALDFGVDISIQAGTKYLIGHSDAMVGTAVSNARCWDQLRENAYLMGQMVDADTAYMTSRGLRTLGVRLRQHHESSLRIAEWLAQHPQVARVNHPALPGSKGHEFWQRDFTGSSGLFSFVLNKRLTDAELAAYLDNFSLFSMAYSWGGFESLILANQPEQIASIRPEAEVDFSGTLIRVHIGLENVDDLLADLAAGFSRIV</sequence>
<keyword evidence="5" id="KW-0963">Cytoplasm</keyword>
<evidence type="ECO:0000313" key="16">
    <source>
        <dbReference type="Proteomes" id="UP000229713"/>
    </source>
</evidence>
<accession>A0A225U0U4</accession>
<protein>
    <recommendedName>
        <fullName evidence="4">cysteine-S-conjugate beta-lyase</fullName>
        <ecNumber evidence="4">4.4.1.13</ecNumber>
    </recommendedName>
</protein>
<evidence type="ECO:0000256" key="12">
    <source>
        <dbReference type="ARBA" id="ARBA00047625"/>
    </source>
</evidence>
<dbReference type="FunFam" id="3.90.1150.10:FF:000058">
    <property type="entry name" value="Cystathionine beta-lyase"/>
    <property type="match status" value="1"/>
</dbReference>
<gene>
    <name evidence="15" type="ORF">CFY86_23770</name>
</gene>
<dbReference type="GO" id="GO:0005737">
    <property type="term" value="C:cytoplasm"/>
    <property type="evidence" value="ECO:0007669"/>
    <property type="project" value="UniProtKB-SubCell"/>
</dbReference>
<evidence type="ECO:0000256" key="6">
    <source>
        <dbReference type="ARBA" id="ARBA00022605"/>
    </source>
</evidence>
<dbReference type="CDD" id="cd00614">
    <property type="entry name" value="CGS_like"/>
    <property type="match status" value="1"/>
</dbReference>
<dbReference type="InterPro" id="IPR015421">
    <property type="entry name" value="PyrdxlP-dep_Trfase_major"/>
</dbReference>
<dbReference type="RefSeq" id="WP_015585707.1">
    <property type="nucleotide sequence ID" value="NZ_ABIKMM020000007.1"/>
</dbReference>
<name>A0A225U0U4_RAOOR</name>
<dbReference type="PROSITE" id="PS00868">
    <property type="entry name" value="CYS_MET_METAB_PP"/>
    <property type="match status" value="1"/>
</dbReference>
<keyword evidence="8" id="KW-0486">Methionine biosynthesis</keyword>
<evidence type="ECO:0000256" key="13">
    <source>
        <dbReference type="PIRSR" id="PIRSR001434-2"/>
    </source>
</evidence>
<dbReference type="AlphaFoldDB" id="A0A225U0U4"/>
<comment type="similarity">
    <text evidence="3 14">Belongs to the trans-sulfuration enzymes family.</text>
</comment>
<dbReference type="PANTHER" id="PTHR43500">
    <property type="entry name" value="CYSTATHIONINE BETA-LYASE-RELATED"/>
    <property type="match status" value="1"/>
</dbReference>
<dbReference type="GO" id="GO:0019346">
    <property type="term" value="P:transsulfuration"/>
    <property type="evidence" value="ECO:0007669"/>
    <property type="project" value="InterPro"/>
</dbReference>
<evidence type="ECO:0000256" key="11">
    <source>
        <dbReference type="ARBA" id="ARBA00047517"/>
    </source>
</evidence>
<evidence type="ECO:0000256" key="4">
    <source>
        <dbReference type="ARBA" id="ARBA00012224"/>
    </source>
</evidence>
<comment type="cofactor">
    <cofactor evidence="1 14">
        <name>pyridoxal 5'-phosphate</name>
        <dbReference type="ChEBI" id="CHEBI:597326"/>
    </cofactor>
</comment>
<dbReference type="InterPro" id="IPR000277">
    <property type="entry name" value="Cys/Met-Metab_PyrdxlP-dep_enz"/>
</dbReference>
<comment type="catalytic activity">
    <reaction evidence="12">
        <text>an S-substituted L-cysteine + H2O = a thiol + pyruvate + NH4(+)</text>
        <dbReference type="Rhea" id="RHEA:18121"/>
        <dbReference type="ChEBI" id="CHEBI:15361"/>
        <dbReference type="ChEBI" id="CHEBI:15377"/>
        <dbReference type="ChEBI" id="CHEBI:28938"/>
        <dbReference type="ChEBI" id="CHEBI:29256"/>
        <dbReference type="ChEBI" id="CHEBI:58717"/>
        <dbReference type="EC" id="4.4.1.13"/>
    </reaction>
</comment>
<evidence type="ECO:0000256" key="3">
    <source>
        <dbReference type="ARBA" id="ARBA00009077"/>
    </source>
</evidence>
<evidence type="ECO:0000256" key="1">
    <source>
        <dbReference type="ARBA" id="ARBA00001933"/>
    </source>
</evidence>
<dbReference type="Gene3D" id="3.90.1150.10">
    <property type="entry name" value="Aspartate Aminotransferase, domain 1"/>
    <property type="match status" value="1"/>
</dbReference>
<dbReference type="Proteomes" id="UP000229713">
    <property type="component" value="Unassembled WGS sequence"/>
</dbReference>
<dbReference type="GO" id="GO:0047804">
    <property type="term" value="F:cysteine-S-conjugate beta-lyase activity"/>
    <property type="evidence" value="ECO:0007669"/>
    <property type="project" value="UniProtKB-EC"/>
</dbReference>
<comment type="subcellular location">
    <subcellularLocation>
        <location evidence="2">Cytoplasm</location>
    </subcellularLocation>
</comment>
<dbReference type="PIRSF" id="PIRSF001434">
    <property type="entry name" value="CGS"/>
    <property type="match status" value="1"/>
</dbReference>
<proteinExistence type="inferred from homology"/>
<evidence type="ECO:0000256" key="7">
    <source>
        <dbReference type="ARBA" id="ARBA00022898"/>
    </source>
</evidence>
<evidence type="ECO:0000256" key="10">
    <source>
        <dbReference type="ARBA" id="ARBA00046315"/>
    </source>
</evidence>
<evidence type="ECO:0000256" key="9">
    <source>
        <dbReference type="ARBA" id="ARBA00023239"/>
    </source>
</evidence>
<dbReference type="SUPFAM" id="SSF53383">
    <property type="entry name" value="PLP-dependent transferases"/>
    <property type="match status" value="1"/>
</dbReference>
<feature type="modified residue" description="N6-(pyridoxal phosphate)lysine" evidence="13">
    <location>
        <position position="210"/>
    </location>
</feature>
<dbReference type="NCBIfam" id="NF005990">
    <property type="entry name" value="PRK08114.1"/>
    <property type="match status" value="1"/>
</dbReference>
<keyword evidence="7 13" id="KW-0663">Pyridoxal phosphate</keyword>